<dbReference type="CDD" id="cd00320">
    <property type="entry name" value="cpn10"/>
    <property type="match status" value="1"/>
</dbReference>
<gene>
    <name evidence="3" type="primary">groES</name>
    <name evidence="3" type="synonym">groS</name>
    <name evidence="5" type="ORF">DMP07_07815</name>
</gene>
<dbReference type="RefSeq" id="WP_123198590.1">
    <property type="nucleotide sequence ID" value="NZ_QICB01000007.1"/>
</dbReference>
<dbReference type="AlphaFoldDB" id="A0A3N0AE64"/>
<dbReference type="Gene3D" id="2.30.33.40">
    <property type="entry name" value="GroES chaperonin"/>
    <property type="match status" value="1"/>
</dbReference>
<sequence length="96" mass="10333">MNLKPLGDRVIIKRDEAEETTASGLYIASAAKEKPQSGVVLAVGEGKHDKDGNLVPVPVKVGDRVLYGKFGGTEVTVDDEEVIILRSDDLYGVYTD</sequence>
<dbReference type="GO" id="GO:0046872">
    <property type="term" value="F:metal ion binding"/>
    <property type="evidence" value="ECO:0007669"/>
    <property type="project" value="TreeGrafter"/>
</dbReference>
<dbReference type="SMART" id="SM00883">
    <property type="entry name" value="Cpn10"/>
    <property type="match status" value="1"/>
</dbReference>
<dbReference type="Proteomes" id="UP000267368">
    <property type="component" value="Unassembled WGS sequence"/>
</dbReference>
<keyword evidence="6" id="KW-1185">Reference proteome</keyword>
<dbReference type="GO" id="GO:0044183">
    <property type="term" value="F:protein folding chaperone"/>
    <property type="evidence" value="ECO:0007669"/>
    <property type="project" value="InterPro"/>
</dbReference>
<comment type="similarity">
    <text evidence="1 3 4">Belongs to the GroES chaperonin family.</text>
</comment>
<comment type="subunit">
    <text evidence="3">Heptamer of 7 subunits arranged in a ring. Interacts with the chaperonin GroEL.</text>
</comment>
<dbReference type="PANTHER" id="PTHR10772:SF63">
    <property type="entry name" value="20 KDA CHAPERONIN, CHLOROPLASTIC"/>
    <property type="match status" value="1"/>
</dbReference>
<dbReference type="NCBIfam" id="NF001533">
    <property type="entry name" value="PRK00364.2-4"/>
    <property type="match status" value="1"/>
</dbReference>
<dbReference type="InterPro" id="IPR011032">
    <property type="entry name" value="GroES-like_sf"/>
</dbReference>
<protein>
    <recommendedName>
        <fullName evidence="3">Co-chaperonin GroES</fullName>
    </recommendedName>
    <alternativeName>
        <fullName evidence="3">10 kDa chaperonin</fullName>
    </alternativeName>
    <alternativeName>
        <fullName evidence="3">Chaperonin-10</fullName>
        <shortName evidence="3">Cpn10</shortName>
    </alternativeName>
</protein>
<dbReference type="OrthoDB" id="9806791at2"/>
<dbReference type="InterPro" id="IPR020818">
    <property type="entry name" value="Chaperonin_GroES"/>
</dbReference>
<accession>A0A3N0AE64</accession>
<dbReference type="GO" id="GO:0005737">
    <property type="term" value="C:cytoplasm"/>
    <property type="evidence" value="ECO:0007669"/>
    <property type="project" value="UniProtKB-SubCell"/>
</dbReference>
<comment type="function">
    <text evidence="3 4">Together with the chaperonin GroEL, plays an essential role in assisting protein folding. The GroEL-GroES system forms a nano-cage that allows encapsulation of the non-native substrate proteins and provides a physical environment optimized to promote and accelerate protein folding. GroES binds to the apical surface of the GroEL ring, thereby capping the opening of the GroEL channel.</text>
</comment>
<keyword evidence="3" id="KW-0963">Cytoplasm</keyword>
<evidence type="ECO:0000313" key="5">
    <source>
        <dbReference type="EMBL" id="RNL18847.1"/>
    </source>
</evidence>
<dbReference type="GO" id="GO:0005524">
    <property type="term" value="F:ATP binding"/>
    <property type="evidence" value="ECO:0007669"/>
    <property type="project" value="InterPro"/>
</dbReference>
<dbReference type="SUPFAM" id="SSF50129">
    <property type="entry name" value="GroES-like"/>
    <property type="match status" value="1"/>
</dbReference>
<comment type="subcellular location">
    <subcellularLocation>
        <location evidence="3">Cytoplasm</location>
    </subcellularLocation>
</comment>
<organism evidence="5 6">
    <name type="scientific">Slackia faecicanis</name>
    <dbReference type="NCBI Taxonomy" id="255723"/>
    <lineage>
        <taxon>Bacteria</taxon>
        <taxon>Bacillati</taxon>
        <taxon>Actinomycetota</taxon>
        <taxon>Coriobacteriia</taxon>
        <taxon>Eggerthellales</taxon>
        <taxon>Eggerthellaceae</taxon>
        <taxon>Slackia</taxon>
    </lineage>
</organism>
<comment type="caution">
    <text evidence="5">The sequence shown here is derived from an EMBL/GenBank/DDBJ whole genome shotgun (WGS) entry which is preliminary data.</text>
</comment>
<reference evidence="6" key="1">
    <citation type="submission" date="2018-05" db="EMBL/GenBank/DDBJ databases">
        <title>Genome Sequencing of selected type strains of the family Eggerthellaceae.</title>
        <authorList>
            <person name="Danylec N."/>
            <person name="Stoll D.A."/>
            <person name="Doetsch A."/>
            <person name="Huch M."/>
        </authorList>
    </citation>
    <scope>NUCLEOTIDE SEQUENCE [LARGE SCALE GENOMIC DNA]</scope>
    <source>
        <strain evidence="6">DSM 17537</strain>
    </source>
</reference>
<evidence type="ECO:0000256" key="3">
    <source>
        <dbReference type="HAMAP-Rule" id="MF_00580"/>
    </source>
</evidence>
<name>A0A3N0AE64_9ACTN</name>
<evidence type="ECO:0000256" key="2">
    <source>
        <dbReference type="ARBA" id="ARBA00023186"/>
    </source>
</evidence>
<dbReference type="Pfam" id="PF00166">
    <property type="entry name" value="Cpn10"/>
    <property type="match status" value="1"/>
</dbReference>
<evidence type="ECO:0000313" key="6">
    <source>
        <dbReference type="Proteomes" id="UP000267368"/>
    </source>
</evidence>
<dbReference type="GO" id="GO:0051082">
    <property type="term" value="F:unfolded protein binding"/>
    <property type="evidence" value="ECO:0007669"/>
    <property type="project" value="TreeGrafter"/>
</dbReference>
<dbReference type="InterPro" id="IPR018369">
    <property type="entry name" value="Chaprnonin_Cpn10_CS"/>
</dbReference>
<dbReference type="FunFam" id="2.30.33.40:FF:000001">
    <property type="entry name" value="10 kDa chaperonin"/>
    <property type="match status" value="1"/>
</dbReference>
<evidence type="ECO:0000256" key="4">
    <source>
        <dbReference type="RuleBase" id="RU000535"/>
    </source>
</evidence>
<proteinExistence type="inferred from homology"/>
<evidence type="ECO:0000256" key="1">
    <source>
        <dbReference type="ARBA" id="ARBA00006975"/>
    </source>
</evidence>
<keyword evidence="2 3" id="KW-0143">Chaperone</keyword>
<dbReference type="EMBL" id="QICB01000007">
    <property type="protein sequence ID" value="RNL18847.1"/>
    <property type="molecule type" value="Genomic_DNA"/>
</dbReference>
<dbReference type="PRINTS" id="PR00297">
    <property type="entry name" value="CHAPERONIN10"/>
</dbReference>
<dbReference type="PROSITE" id="PS00681">
    <property type="entry name" value="CHAPERONINS_CPN10"/>
    <property type="match status" value="1"/>
</dbReference>
<dbReference type="HAMAP" id="MF_00580">
    <property type="entry name" value="CH10"/>
    <property type="match status" value="1"/>
</dbReference>
<dbReference type="GO" id="GO:0051087">
    <property type="term" value="F:protein-folding chaperone binding"/>
    <property type="evidence" value="ECO:0007669"/>
    <property type="project" value="TreeGrafter"/>
</dbReference>
<dbReference type="PANTHER" id="PTHR10772">
    <property type="entry name" value="10 KDA HEAT SHOCK PROTEIN"/>
    <property type="match status" value="1"/>
</dbReference>
<dbReference type="InterPro" id="IPR037124">
    <property type="entry name" value="Chaperonin_GroES_sf"/>
</dbReference>
<dbReference type="NCBIfam" id="NF001531">
    <property type="entry name" value="PRK00364.2-2"/>
    <property type="match status" value="1"/>
</dbReference>